<feature type="domain" description="HAMP" evidence="14">
    <location>
        <begin position="378"/>
        <end position="431"/>
    </location>
</feature>
<feature type="transmembrane region" description="Helical" evidence="11">
    <location>
        <begin position="353"/>
        <end position="377"/>
    </location>
</feature>
<comment type="subcellular location">
    <subcellularLocation>
        <location evidence="1">Cell membrane</location>
        <topology evidence="1">Multi-pass membrane protein</topology>
    </subcellularLocation>
</comment>
<evidence type="ECO:0000259" key="12">
    <source>
        <dbReference type="PROSITE" id="PS50111"/>
    </source>
</evidence>
<dbReference type="Proteomes" id="UP000436694">
    <property type="component" value="Unassembled WGS sequence"/>
</dbReference>
<dbReference type="InterPro" id="IPR003660">
    <property type="entry name" value="HAMP_dom"/>
</dbReference>
<dbReference type="FunFam" id="1.10.287.950:FF:000001">
    <property type="entry name" value="Methyl-accepting chemotaxis sensory transducer"/>
    <property type="match status" value="1"/>
</dbReference>
<dbReference type="InterPro" id="IPR004089">
    <property type="entry name" value="MCPsignal_dom"/>
</dbReference>
<reference evidence="15 16" key="1">
    <citation type="submission" date="2019-10" db="EMBL/GenBank/DDBJ databases">
        <title>Epibacterium sp. nov., isolated from seawater.</title>
        <authorList>
            <person name="Zhang X."/>
            <person name="Li N."/>
        </authorList>
    </citation>
    <scope>NUCLEOTIDE SEQUENCE [LARGE SCALE GENOMIC DNA]</scope>
    <source>
        <strain evidence="15 16">SM1969</strain>
    </source>
</reference>
<keyword evidence="9" id="KW-0175">Coiled coil</keyword>
<evidence type="ECO:0000256" key="7">
    <source>
        <dbReference type="ARBA" id="ARBA00029447"/>
    </source>
</evidence>
<dbReference type="CDD" id="cd11386">
    <property type="entry name" value="MCP_signal"/>
    <property type="match status" value="1"/>
</dbReference>
<dbReference type="PANTHER" id="PTHR43531">
    <property type="entry name" value="PROTEIN ICFG"/>
    <property type="match status" value="1"/>
</dbReference>
<evidence type="ECO:0000313" key="15">
    <source>
        <dbReference type="EMBL" id="MQY44184.1"/>
    </source>
</evidence>
<evidence type="ECO:0000256" key="5">
    <source>
        <dbReference type="ARBA" id="ARBA00022989"/>
    </source>
</evidence>
<dbReference type="SUPFAM" id="SSF158472">
    <property type="entry name" value="HAMP domain-like"/>
    <property type="match status" value="1"/>
</dbReference>
<gene>
    <name evidence="15" type="ORF">GG681_16175</name>
</gene>
<dbReference type="CDD" id="cd18773">
    <property type="entry name" value="PDC1_HK_sensor"/>
    <property type="match status" value="1"/>
</dbReference>
<comment type="caution">
    <text evidence="15">The sequence shown here is derived from an EMBL/GenBank/DDBJ whole genome shotgun (WGS) entry which is preliminary data.</text>
</comment>
<evidence type="ECO:0000256" key="4">
    <source>
        <dbReference type="ARBA" id="ARBA00022692"/>
    </source>
</evidence>
<evidence type="ECO:0000256" key="1">
    <source>
        <dbReference type="ARBA" id="ARBA00004651"/>
    </source>
</evidence>
<evidence type="ECO:0000256" key="8">
    <source>
        <dbReference type="PROSITE-ProRule" id="PRU00284"/>
    </source>
</evidence>
<dbReference type="Pfam" id="PF00015">
    <property type="entry name" value="MCPsignal"/>
    <property type="match status" value="1"/>
</dbReference>
<evidence type="ECO:0000256" key="10">
    <source>
        <dbReference type="SAM" id="MobiDB-lite"/>
    </source>
</evidence>
<protein>
    <submittedName>
        <fullName evidence="15">HAMP domain-containing protein</fullName>
    </submittedName>
</protein>
<evidence type="ECO:0000256" key="11">
    <source>
        <dbReference type="SAM" id="Phobius"/>
    </source>
</evidence>
<dbReference type="SMART" id="SM00283">
    <property type="entry name" value="MA"/>
    <property type="match status" value="1"/>
</dbReference>
<dbReference type="AlphaFoldDB" id="A0A844B0W4"/>
<keyword evidence="3" id="KW-0145">Chemotaxis</keyword>
<comment type="similarity">
    <text evidence="7">Belongs to the methyl-accepting chemotaxis (MCP) protein family.</text>
</comment>
<feature type="coiled-coil region" evidence="9">
    <location>
        <begin position="517"/>
        <end position="561"/>
    </location>
</feature>
<dbReference type="InterPro" id="IPR033479">
    <property type="entry name" value="dCache_1"/>
</dbReference>
<feature type="coiled-coil region" evidence="9">
    <location>
        <begin position="416"/>
        <end position="443"/>
    </location>
</feature>
<evidence type="ECO:0000256" key="3">
    <source>
        <dbReference type="ARBA" id="ARBA00022500"/>
    </source>
</evidence>
<dbReference type="GO" id="GO:0006935">
    <property type="term" value="P:chemotaxis"/>
    <property type="evidence" value="ECO:0007669"/>
    <property type="project" value="UniProtKB-KW"/>
</dbReference>
<keyword evidence="5 11" id="KW-1133">Transmembrane helix</keyword>
<dbReference type="PROSITE" id="PS50885">
    <property type="entry name" value="HAMP"/>
    <property type="match status" value="1"/>
</dbReference>
<dbReference type="PROSITE" id="PS50192">
    <property type="entry name" value="T_SNARE"/>
    <property type="match status" value="1"/>
</dbReference>
<dbReference type="SUPFAM" id="SSF58104">
    <property type="entry name" value="Methyl-accepting chemotaxis protein (MCP) signaling domain"/>
    <property type="match status" value="1"/>
</dbReference>
<feature type="region of interest" description="Disordered" evidence="10">
    <location>
        <begin position="745"/>
        <end position="773"/>
    </location>
</feature>
<evidence type="ECO:0000256" key="2">
    <source>
        <dbReference type="ARBA" id="ARBA00022475"/>
    </source>
</evidence>
<proteinExistence type="inferred from homology"/>
<dbReference type="SMART" id="SM00304">
    <property type="entry name" value="HAMP"/>
    <property type="match status" value="2"/>
</dbReference>
<evidence type="ECO:0000313" key="16">
    <source>
        <dbReference type="Proteomes" id="UP000436694"/>
    </source>
</evidence>
<dbReference type="Gene3D" id="1.10.287.950">
    <property type="entry name" value="Methyl-accepting chemotaxis protein"/>
    <property type="match status" value="1"/>
</dbReference>
<dbReference type="InterPro" id="IPR051310">
    <property type="entry name" value="MCP_chemotaxis"/>
</dbReference>
<dbReference type="CDD" id="cd18774">
    <property type="entry name" value="PDC2_HK_sensor"/>
    <property type="match status" value="1"/>
</dbReference>
<organism evidence="15 16">
    <name type="scientific">Tritonibacter aquimaris</name>
    <dbReference type="NCBI Taxonomy" id="2663379"/>
    <lineage>
        <taxon>Bacteria</taxon>
        <taxon>Pseudomonadati</taxon>
        <taxon>Pseudomonadota</taxon>
        <taxon>Alphaproteobacteria</taxon>
        <taxon>Rhodobacterales</taxon>
        <taxon>Paracoccaceae</taxon>
        <taxon>Tritonibacter</taxon>
    </lineage>
</organism>
<dbReference type="EMBL" id="WIXK01000012">
    <property type="protein sequence ID" value="MQY44184.1"/>
    <property type="molecule type" value="Genomic_DNA"/>
</dbReference>
<dbReference type="InterPro" id="IPR029151">
    <property type="entry name" value="Sensor-like_sf"/>
</dbReference>
<keyword evidence="8" id="KW-0807">Transducer</keyword>
<name>A0A844B0W4_9RHOB</name>
<dbReference type="Gene3D" id="3.30.450.20">
    <property type="entry name" value="PAS domain"/>
    <property type="match status" value="1"/>
</dbReference>
<evidence type="ECO:0000256" key="6">
    <source>
        <dbReference type="ARBA" id="ARBA00023136"/>
    </source>
</evidence>
<evidence type="ECO:0000259" key="13">
    <source>
        <dbReference type="PROSITE" id="PS50192"/>
    </source>
</evidence>
<dbReference type="SUPFAM" id="SSF103190">
    <property type="entry name" value="Sensory domain-like"/>
    <property type="match status" value="1"/>
</dbReference>
<dbReference type="PANTHER" id="PTHR43531:SF11">
    <property type="entry name" value="METHYL-ACCEPTING CHEMOTAXIS PROTEIN 3"/>
    <property type="match status" value="1"/>
</dbReference>
<keyword evidence="4 11" id="KW-0812">Transmembrane</keyword>
<evidence type="ECO:0000256" key="9">
    <source>
        <dbReference type="SAM" id="Coils"/>
    </source>
</evidence>
<dbReference type="PROSITE" id="PS50111">
    <property type="entry name" value="CHEMOTAXIS_TRANSDUC_2"/>
    <property type="match status" value="1"/>
</dbReference>
<keyword evidence="2" id="KW-1003">Cell membrane</keyword>
<sequence>MVWSKSNAMKILKDMKLSKKLPLLITLPTVLFVVVSGLVQLWELVVVLDEDNEETYTILAHERAVALTEWLHSIEHDTEALAENVAIQDALVEFTSAWRLMGPDASDQVRTAYMGNNSHENHDSNKQADVVDAGDNSSWSTVHRRYHMSMRSFQKTHGYYDLFLFDTAGNLIYSVYKEDDFGLNYVNGKYADSGLGDAFRNSNTSAQGKVYMTDIAPFAASGGKPALFVAHPVFKNGTRVGVVAVQVPFSQISKILSQSDLLGDTGRVILTGTKGQVLSHSASDSGEVVGSSGALSPQIEAAIAGENRYFDDTIGVDGSEVVAASYAVETLRGERWGVVVELHADEALASTRFLIMASLLGLVATAVIMSLVCFLVARWIAKRFVTLSDDIQSVADENYDIEVQGTDSNDEVGKMAQILEDLKVRLQQGAEAKEREVETQKANERVVELLSKALMGLAEGDFRNHITEFFPIEHKSLRYSINDAMMGLNNVVLKVTERADSIEKGVNEINAAADDLSSRTESQAATLEETAAALEEITVSVKSATENVRTVETAASEAKQDADRSSEVVTETISAMNEIEASSDHITQIIGVIDDIAFQTNLLALNAGVEAARAGEAGKGFAVVASEVRALAQRASDAALEVKTLIEKSSRQVDRGVDLVGRTGSALQAISDRVTHISGLVTNIVQSAEEQATALSEINTGVSQLDRVTQDNAAMVEETTAASHLLRADASDLSQLMAAFKTEGSISSNVQKPAAPAAPEAGDWQEEVAEPGGAREEVLKEANAKWQDF</sequence>
<evidence type="ECO:0000259" key="14">
    <source>
        <dbReference type="PROSITE" id="PS50885"/>
    </source>
</evidence>
<accession>A0A844B0W4</accession>
<feature type="domain" description="T-SNARE coiled-coil homology" evidence="13">
    <location>
        <begin position="489"/>
        <end position="551"/>
    </location>
</feature>
<feature type="domain" description="Methyl-accepting transducer" evidence="12">
    <location>
        <begin position="498"/>
        <end position="727"/>
    </location>
</feature>
<keyword evidence="6 11" id="KW-0472">Membrane</keyword>
<dbReference type="GO" id="GO:0007165">
    <property type="term" value="P:signal transduction"/>
    <property type="evidence" value="ECO:0007669"/>
    <property type="project" value="UniProtKB-KW"/>
</dbReference>
<keyword evidence="16" id="KW-1185">Reference proteome</keyword>
<dbReference type="InterPro" id="IPR000727">
    <property type="entry name" value="T_SNARE_dom"/>
</dbReference>
<dbReference type="Gene3D" id="6.10.340.10">
    <property type="match status" value="1"/>
</dbReference>
<dbReference type="Pfam" id="PF02743">
    <property type="entry name" value="dCache_1"/>
    <property type="match status" value="1"/>
</dbReference>
<dbReference type="GO" id="GO:0005886">
    <property type="term" value="C:plasma membrane"/>
    <property type="evidence" value="ECO:0007669"/>
    <property type="project" value="UniProtKB-SubCell"/>
</dbReference>